<dbReference type="Proteomes" id="UP001181693">
    <property type="component" value="Unassembled WGS sequence"/>
</dbReference>
<keyword evidence="1" id="KW-0472">Membrane</keyword>
<gene>
    <name evidence="2" type="ORF">GDO54_010871</name>
</gene>
<organism evidence="2 3">
    <name type="scientific">Pyxicephalus adspersus</name>
    <name type="common">African bullfrog</name>
    <dbReference type="NCBI Taxonomy" id="30357"/>
    <lineage>
        <taxon>Eukaryota</taxon>
        <taxon>Metazoa</taxon>
        <taxon>Chordata</taxon>
        <taxon>Craniata</taxon>
        <taxon>Vertebrata</taxon>
        <taxon>Euteleostomi</taxon>
        <taxon>Amphibia</taxon>
        <taxon>Batrachia</taxon>
        <taxon>Anura</taxon>
        <taxon>Neobatrachia</taxon>
        <taxon>Ranoidea</taxon>
        <taxon>Pyxicephalidae</taxon>
        <taxon>Pyxicephalinae</taxon>
        <taxon>Pyxicephalus</taxon>
    </lineage>
</organism>
<proteinExistence type="predicted"/>
<reference evidence="2" key="1">
    <citation type="thesis" date="2020" institute="ProQuest LLC" country="789 East Eisenhower Parkway, Ann Arbor, MI, USA">
        <title>Comparative Genomics and Chromosome Evolution.</title>
        <authorList>
            <person name="Mudd A.B."/>
        </authorList>
    </citation>
    <scope>NUCLEOTIDE SEQUENCE</scope>
    <source>
        <strain evidence="2">1538</strain>
        <tissue evidence="2">Blood</tissue>
    </source>
</reference>
<dbReference type="EMBL" id="DYDO01000004">
    <property type="protein sequence ID" value="DBA26631.1"/>
    <property type="molecule type" value="Genomic_DNA"/>
</dbReference>
<evidence type="ECO:0000256" key="1">
    <source>
        <dbReference type="SAM" id="Phobius"/>
    </source>
</evidence>
<keyword evidence="3" id="KW-1185">Reference proteome</keyword>
<evidence type="ECO:0000313" key="2">
    <source>
        <dbReference type="EMBL" id="DBA26631.1"/>
    </source>
</evidence>
<name>A0AAV3AQA0_PYXAD</name>
<keyword evidence="1" id="KW-0812">Transmembrane</keyword>
<sequence>MYLSKPVMRKQMHKNINKPFLNPKTNIIYCSLPVIECTVCICFFPLFFLGYPVNVTLPVYSFLYTLSLEPWLSHTLNLKHACLCSSLHGRLIEFVVYPKR</sequence>
<dbReference type="AlphaFoldDB" id="A0AAV3AQA0"/>
<feature type="transmembrane region" description="Helical" evidence="1">
    <location>
        <begin position="27"/>
        <end position="51"/>
    </location>
</feature>
<comment type="caution">
    <text evidence="2">The sequence shown here is derived from an EMBL/GenBank/DDBJ whole genome shotgun (WGS) entry which is preliminary data.</text>
</comment>
<protein>
    <submittedName>
        <fullName evidence="2">Uncharacterized protein</fullName>
    </submittedName>
</protein>
<evidence type="ECO:0000313" key="3">
    <source>
        <dbReference type="Proteomes" id="UP001181693"/>
    </source>
</evidence>
<keyword evidence="1" id="KW-1133">Transmembrane helix</keyword>
<accession>A0AAV3AQA0</accession>